<accession>A0A6I8W8X3</accession>
<gene>
    <name evidence="3" type="primary">LOC6901192</name>
</gene>
<evidence type="ECO:0000313" key="2">
    <source>
        <dbReference type="Proteomes" id="UP000001819"/>
    </source>
</evidence>
<sequence length="235" mass="25766">MKLRSQSYREMVKILKDAGVYVEGMQTSELKQLAQAVEMSTMEQIEANQETQNFETARNEGELEVNSSHPVEVHQSTTDMLPSVLTPRFSLAPMAGDVGVNISQPGCDSPSSEPLLLSPRFSLSPIASDLGVDLSQPDCDSSSSEPLLLTPRFSLSPTAGDVGVDVSQPDCDSPPSEPLLLIVRAVVHHALEWSPSAERQTVRERRTVRERSADGNSRVLRSHSRRVQTNNKNNT</sequence>
<evidence type="ECO:0000313" key="3">
    <source>
        <dbReference type="RefSeq" id="XP_033239069.1"/>
    </source>
</evidence>
<protein>
    <submittedName>
        <fullName evidence="3">Uncharacterized protein isoform X1</fullName>
    </submittedName>
</protein>
<dbReference type="AlphaFoldDB" id="A0A6I8W8X3"/>
<feature type="region of interest" description="Disordered" evidence="1">
    <location>
        <begin position="197"/>
        <end position="235"/>
    </location>
</feature>
<reference evidence="3" key="1">
    <citation type="submission" date="2025-08" db="UniProtKB">
        <authorList>
            <consortium name="RefSeq"/>
        </authorList>
    </citation>
    <scope>IDENTIFICATION</scope>
    <source>
        <strain evidence="3">MV-25-SWS-2005</strain>
        <tissue evidence="3">Whole body</tissue>
    </source>
</reference>
<dbReference type="ExpressionAtlas" id="A0A6I8W8X3">
    <property type="expression patterns" value="baseline"/>
</dbReference>
<evidence type="ECO:0000256" key="1">
    <source>
        <dbReference type="SAM" id="MobiDB-lite"/>
    </source>
</evidence>
<name>A0A6I8W8X3_DROPS</name>
<feature type="compositionally biased region" description="Basic and acidic residues" evidence="1">
    <location>
        <begin position="200"/>
        <end position="213"/>
    </location>
</feature>
<dbReference type="RefSeq" id="XP_033239069.1">
    <property type="nucleotide sequence ID" value="XM_033383178.1"/>
</dbReference>
<organism evidence="2 3">
    <name type="scientific">Drosophila pseudoobscura pseudoobscura</name>
    <name type="common">Fruit fly</name>
    <dbReference type="NCBI Taxonomy" id="46245"/>
    <lineage>
        <taxon>Eukaryota</taxon>
        <taxon>Metazoa</taxon>
        <taxon>Ecdysozoa</taxon>
        <taxon>Arthropoda</taxon>
        <taxon>Hexapoda</taxon>
        <taxon>Insecta</taxon>
        <taxon>Pterygota</taxon>
        <taxon>Neoptera</taxon>
        <taxon>Endopterygota</taxon>
        <taxon>Diptera</taxon>
        <taxon>Brachycera</taxon>
        <taxon>Muscomorpha</taxon>
        <taxon>Ephydroidea</taxon>
        <taxon>Drosophilidae</taxon>
        <taxon>Drosophila</taxon>
        <taxon>Sophophora</taxon>
    </lineage>
</organism>
<dbReference type="Proteomes" id="UP000001819">
    <property type="component" value="Chromosome X"/>
</dbReference>
<proteinExistence type="predicted"/>
<keyword evidence="2" id="KW-1185">Reference proteome</keyword>